<dbReference type="EMBL" id="CP139558">
    <property type="protein sequence ID" value="WPU93487.1"/>
    <property type="molecule type" value="Genomic_DNA"/>
</dbReference>
<feature type="transmembrane region" description="Helical" evidence="1">
    <location>
        <begin position="108"/>
        <end position="128"/>
    </location>
</feature>
<reference evidence="2 3" key="1">
    <citation type="submission" date="2023-11" db="EMBL/GenBank/DDBJ databases">
        <title>Analysis of the Genomes of Mucilaginibacter gossypii cycad 4 and M. sabulilitoris SNA2: microbes with the potential for plant growth promotion.</title>
        <authorList>
            <person name="Hirsch A.M."/>
            <person name="Humm E."/>
            <person name="Rubbi M."/>
            <person name="Del Vecchio G."/>
            <person name="Ha S.M."/>
            <person name="Pellegrini M."/>
            <person name="Gunsalus R.P."/>
        </authorList>
    </citation>
    <scope>NUCLEOTIDE SEQUENCE [LARGE SCALE GENOMIC DNA]</scope>
    <source>
        <strain evidence="2 3">SNA2</strain>
    </source>
</reference>
<sequence>MSILNKKITTVKMREALFIKQGTEKWKEYENKKTHNPDELAEAFIAITDDLAYAKTFYPKSNTTKYLNGLAAGFHQSIYKNKKEKTSRFVTFWRDELPLIFYQYRKQLLYSFLFFIVFVLMGVLSAKYDNNFVKLIMGDDYVNMTNDNIAKGDPFGVYKQGSSTLMFLQIAINNVKVALIFFVLGMLFSVGTLFVSLQNGIMLGSFQYYFFSKGLGWQSILVIWIHGTLEISSFIIAGAAGLILGNSLLFPKTYTRLVSLKNGARDGLKISIGIIPIILTAAFFESFVTRHTEMPVWLSISILAASLVFMIWYVILYPKHINKKTNLNKPYTDETTD</sequence>
<dbReference type="Proteomes" id="UP001324380">
    <property type="component" value="Chromosome"/>
</dbReference>
<evidence type="ECO:0000313" key="2">
    <source>
        <dbReference type="EMBL" id="WPU93487.1"/>
    </source>
</evidence>
<dbReference type="RefSeq" id="WP_321562623.1">
    <property type="nucleotide sequence ID" value="NZ_CP139558.1"/>
</dbReference>
<keyword evidence="1" id="KW-0812">Transmembrane</keyword>
<proteinExistence type="predicted"/>
<feature type="transmembrane region" description="Helical" evidence="1">
    <location>
        <begin position="270"/>
        <end position="288"/>
    </location>
</feature>
<keyword evidence="1" id="KW-1133">Transmembrane helix</keyword>
<feature type="transmembrane region" description="Helical" evidence="1">
    <location>
        <begin position="231"/>
        <end position="250"/>
    </location>
</feature>
<name>A0ABZ0TM51_9SPHI</name>
<dbReference type="PANTHER" id="PTHR35337">
    <property type="entry name" value="SLR1478 PROTEIN"/>
    <property type="match status" value="1"/>
</dbReference>
<feature type="transmembrane region" description="Helical" evidence="1">
    <location>
        <begin position="294"/>
        <end position="316"/>
    </location>
</feature>
<dbReference type="PANTHER" id="PTHR35337:SF1">
    <property type="entry name" value="SLR1478 PROTEIN"/>
    <property type="match status" value="1"/>
</dbReference>
<dbReference type="InterPro" id="IPR002798">
    <property type="entry name" value="SpoIIM-like"/>
</dbReference>
<feature type="transmembrane region" description="Helical" evidence="1">
    <location>
        <begin position="208"/>
        <end position="225"/>
    </location>
</feature>
<protein>
    <submittedName>
        <fullName evidence="2">Stage II sporulation protein M</fullName>
    </submittedName>
</protein>
<feature type="transmembrane region" description="Helical" evidence="1">
    <location>
        <begin position="177"/>
        <end position="196"/>
    </location>
</feature>
<evidence type="ECO:0000313" key="3">
    <source>
        <dbReference type="Proteomes" id="UP001324380"/>
    </source>
</evidence>
<keyword evidence="1" id="KW-0472">Membrane</keyword>
<evidence type="ECO:0000256" key="1">
    <source>
        <dbReference type="SAM" id="Phobius"/>
    </source>
</evidence>
<accession>A0ABZ0TM51</accession>
<gene>
    <name evidence="2" type="ORF">SNE25_29660</name>
</gene>
<organism evidence="2 3">
    <name type="scientific">Mucilaginibacter sabulilitoris</name>
    <dbReference type="NCBI Taxonomy" id="1173583"/>
    <lineage>
        <taxon>Bacteria</taxon>
        <taxon>Pseudomonadati</taxon>
        <taxon>Bacteroidota</taxon>
        <taxon>Sphingobacteriia</taxon>
        <taxon>Sphingobacteriales</taxon>
        <taxon>Sphingobacteriaceae</taxon>
        <taxon>Mucilaginibacter</taxon>
    </lineage>
</organism>
<keyword evidence="3" id="KW-1185">Reference proteome</keyword>
<dbReference type="Pfam" id="PF01944">
    <property type="entry name" value="SpoIIM"/>
    <property type="match status" value="1"/>
</dbReference>